<dbReference type="PROSITE" id="PS50240">
    <property type="entry name" value="TRYPSIN_DOM"/>
    <property type="match status" value="1"/>
</dbReference>
<accession>A0A182S0Q7</accession>
<keyword evidence="6" id="KW-1015">Disulfide bond</keyword>
<dbReference type="Gene3D" id="2.40.10.10">
    <property type="entry name" value="Trypsin-like serine proteases"/>
    <property type="match status" value="1"/>
</dbReference>
<dbReference type="GO" id="GO:0045087">
    <property type="term" value="P:innate immune response"/>
    <property type="evidence" value="ECO:0007669"/>
    <property type="project" value="UniProtKB-KW"/>
</dbReference>
<dbReference type="InterPro" id="IPR001254">
    <property type="entry name" value="Trypsin_dom"/>
</dbReference>
<evidence type="ECO:0000256" key="3">
    <source>
        <dbReference type="ARBA" id="ARBA00022588"/>
    </source>
</evidence>
<organism evidence="10">
    <name type="scientific">Anopheles funestus</name>
    <name type="common">African malaria mosquito</name>
    <dbReference type="NCBI Taxonomy" id="62324"/>
    <lineage>
        <taxon>Eukaryota</taxon>
        <taxon>Metazoa</taxon>
        <taxon>Ecdysozoa</taxon>
        <taxon>Arthropoda</taxon>
        <taxon>Hexapoda</taxon>
        <taxon>Insecta</taxon>
        <taxon>Pterygota</taxon>
        <taxon>Neoptera</taxon>
        <taxon>Endopterygota</taxon>
        <taxon>Diptera</taxon>
        <taxon>Nematocera</taxon>
        <taxon>Culicoidea</taxon>
        <taxon>Culicidae</taxon>
        <taxon>Anophelinae</taxon>
        <taxon>Anopheles</taxon>
    </lineage>
</organism>
<feature type="domain" description="Peptidase S1" evidence="9">
    <location>
        <begin position="8"/>
        <end position="234"/>
    </location>
</feature>
<dbReference type="GO" id="GO:0005576">
    <property type="term" value="C:extracellular region"/>
    <property type="evidence" value="ECO:0007669"/>
    <property type="project" value="UniProtKB-SubCell"/>
</dbReference>
<evidence type="ECO:0000313" key="10">
    <source>
        <dbReference type="EnsemblMetazoa" id="AFUN014088-PA"/>
    </source>
</evidence>
<keyword evidence="5" id="KW-0391">Immunity</keyword>
<keyword evidence="2" id="KW-0964">Secreted</keyword>
<dbReference type="GO" id="GO:0006508">
    <property type="term" value="P:proteolysis"/>
    <property type="evidence" value="ECO:0007669"/>
    <property type="project" value="InterPro"/>
</dbReference>
<dbReference type="Pfam" id="PF00089">
    <property type="entry name" value="Trypsin"/>
    <property type="match status" value="1"/>
</dbReference>
<evidence type="ECO:0000256" key="8">
    <source>
        <dbReference type="ARBA" id="ARBA00024195"/>
    </source>
</evidence>
<dbReference type="InterPro" id="IPR009003">
    <property type="entry name" value="Peptidase_S1_PA"/>
</dbReference>
<evidence type="ECO:0000256" key="2">
    <source>
        <dbReference type="ARBA" id="ARBA00022525"/>
    </source>
</evidence>
<dbReference type="VEuPathDB" id="VectorBase:AFUN2_006349"/>
<evidence type="ECO:0000256" key="4">
    <source>
        <dbReference type="ARBA" id="ARBA00022729"/>
    </source>
</evidence>
<dbReference type="SUPFAM" id="SSF50494">
    <property type="entry name" value="Trypsin-like serine proteases"/>
    <property type="match status" value="1"/>
</dbReference>
<keyword evidence="4" id="KW-0732">Signal</keyword>
<dbReference type="AlphaFoldDB" id="A0A182S0Q7"/>
<dbReference type="VEuPathDB" id="VectorBase:AFUN014088"/>
<comment type="similarity">
    <text evidence="8">Belongs to the peptidase S1 family. CLIP subfamily.</text>
</comment>
<dbReference type="PANTHER" id="PTHR24256">
    <property type="entry name" value="TRYPTASE-RELATED"/>
    <property type="match status" value="1"/>
</dbReference>
<dbReference type="STRING" id="62324.A0A182S0Q7"/>
<comment type="subcellular location">
    <subcellularLocation>
        <location evidence="1">Secreted</location>
    </subcellularLocation>
</comment>
<evidence type="ECO:0000256" key="1">
    <source>
        <dbReference type="ARBA" id="ARBA00004613"/>
    </source>
</evidence>
<dbReference type="SMART" id="SM00020">
    <property type="entry name" value="Tryp_SPc"/>
    <property type="match status" value="1"/>
</dbReference>
<keyword evidence="7" id="KW-0325">Glycoprotein</keyword>
<protein>
    <submittedName>
        <fullName evidence="10">Peptidase S1 domain-containing protein</fullName>
    </submittedName>
</protein>
<reference evidence="10" key="1">
    <citation type="submission" date="2020-05" db="UniProtKB">
        <authorList>
            <consortium name="EnsemblMetazoa"/>
        </authorList>
    </citation>
    <scope>IDENTIFICATION</scope>
    <source>
        <strain evidence="10">FUMOZ</strain>
    </source>
</reference>
<dbReference type="InterPro" id="IPR043504">
    <property type="entry name" value="Peptidase_S1_PA_chymotrypsin"/>
</dbReference>
<evidence type="ECO:0000259" key="9">
    <source>
        <dbReference type="PROSITE" id="PS50240"/>
    </source>
</evidence>
<proteinExistence type="inferred from homology"/>
<evidence type="ECO:0000256" key="5">
    <source>
        <dbReference type="ARBA" id="ARBA00022859"/>
    </source>
</evidence>
<evidence type="ECO:0000256" key="6">
    <source>
        <dbReference type="ARBA" id="ARBA00023157"/>
    </source>
</evidence>
<keyword evidence="3" id="KW-0399">Innate immunity</keyword>
<evidence type="ECO:0000256" key="7">
    <source>
        <dbReference type="ARBA" id="ARBA00023180"/>
    </source>
</evidence>
<sequence>MRLVFTLIVGAICVGFVTTIQIKRQADDGLITSYPFIVAITYNYNIAGNGVIIAGRWILSTATVFTNAPDTAYRAHAGSSNYLEGSTENSVQSVIKHPEYLPQNGPGNNIALAQMKDFFQETKLLQSVNLGINDVPYASTTMATYGGTPYLQELPSKLASDDACVSQLNDEANRKIVQEGLAYCLTLDSPDYALGPADLGAPIMSMNFLYGLYADGYVATRIDIYRIWIHSTIE</sequence>
<dbReference type="InterPro" id="IPR051487">
    <property type="entry name" value="Ser/Thr_Proteases_Immune/Dev"/>
</dbReference>
<dbReference type="GO" id="GO:0004252">
    <property type="term" value="F:serine-type endopeptidase activity"/>
    <property type="evidence" value="ECO:0007669"/>
    <property type="project" value="InterPro"/>
</dbReference>
<name>A0A182S0Q7_ANOFN</name>
<dbReference type="EnsemblMetazoa" id="AFUN014088-RA">
    <property type="protein sequence ID" value="AFUN014088-PA"/>
    <property type="gene ID" value="AFUN014088"/>
</dbReference>